<proteinExistence type="predicted"/>
<dbReference type="EMBL" id="JBJUIK010000017">
    <property type="protein sequence ID" value="KAL3498210.1"/>
    <property type="molecule type" value="Genomic_DNA"/>
</dbReference>
<comment type="caution">
    <text evidence="1">The sequence shown here is derived from an EMBL/GenBank/DDBJ whole genome shotgun (WGS) entry which is preliminary data.</text>
</comment>
<evidence type="ECO:0000313" key="1">
    <source>
        <dbReference type="EMBL" id="KAL3498210.1"/>
    </source>
</evidence>
<sequence>MAALQSMTGGQPCSYSLKSFVDVVSGNTPIVPIKNLLFMVENQLLYLQMPKYKHSNDEYRVLHPQLVDDDEDSRKSTKANNKTIDTAQNANLKMAQIWQPKTILKHTDIGDSSAVGICLD</sequence>
<name>A0ABD2XW57_9GENT</name>
<dbReference type="AlphaFoldDB" id="A0ABD2XW57"/>
<keyword evidence="2" id="KW-1185">Reference proteome</keyword>
<evidence type="ECO:0000313" key="2">
    <source>
        <dbReference type="Proteomes" id="UP001630127"/>
    </source>
</evidence>
<protein>
    <submittedName>
        <fullName evidence="1">Uncharacterized protein</fullName>
    </submittedName>
</protein>
<gene>
    <name evidence="1" type="ORF">ACH5RR_040942</name>
</gene>
<dbReference type="Proteomes" id="UP001630127">
    <property type="component" value="Unassembled WGS sequence"/>
</dbReference>
<organism evidence="1 2">
    <name type="scientific">Cinchona calisaya</name>
    <dbReference type="NCBI Taxonomy" id="153742"/>
    <lineage>
        <taxon>Eukaryota</taxon>
        <taxon>Viridiplantae</taxon>
        <taxon>Streptophyta</taxon>
        <taxon>Embryophyta</taxon>
        <taxon>Tracheophyta</taxon>
        <taxon>Spermatophyta</taxon>
        <taxon>Magnoliopsida</taxon>
        <taxon>eudicotyledons</taxon>
        <taxon>Gunneridae</taxon>
        <taxon>Pentapetalae</taxon>
        <taxon>asterids</taxon>
        <taxon>lamiids</taxon>
        <taxon>Gentianales</taxon>
        <taxon>Rubiaceae</taxon>
        <taxon>Cinchonoideae</taxon>
        <taxon>Cinchoneae</taxon>
        <taxon>Cinchona</taxon>
    </lineage>
</organism>
<reference evidence="1 2" key="1">
    <citation type="submission" date="2024-11" db="EMBL/GenBank/DDBJ databases">
        <title>A near-complete genome assembly of Cinchona calisaya.</title>
        <authorList>
            <person name="Lian D.C."/>
            <person name="Zhao X.W."/>
            <person name="Wei L."/>
        </authorList>
    </citation>
    <scope>NUCLEOTIDE SEQUENCE [LARGE SCALE GENOMIC DNA]</scope>
    <source>
        <tissue evidence="1">Nenye</tissue>
    </source>
</reference>
<accession>A0ABD2XW57</accession>